<dbReference type="AlphaFoldDB" id="A0AA40BLB1"/>
<feature type="compositionally biased region" description="Polar residues" evidence="1">
    <location>
        <begin position="170"/>
        <end position="182"/>
    </location>
</feature>
<sequence>MSIHEPFLFSSMGQARGCTGRQASSRAEVALRYLSCMPRLLCQFVTSVSFGPISTTTRQDQTMSMQRSNSAKLSSESGVRQMQGTSSTVCQRTFKARAKKLARPRLKVVGPQKKTSDKIFCIRKISTEIKQQLPMGEASLFPAKLVSRGPLGGRVTLPQRHPCRRHPSFQPRTSHGRWTTTADAERCRGKVTPRHPVSSNMASGLLI</sequence>
<dbReference type="Proteomes" id="UP001172159">
    <property type="component" value="Unassembled WGS sequence"/>
</dbReference>
<comment type="caution">
    <text evidence="2">The sequence shown here is derived from an EMBL/GenBank/DDBJ whole genome shotgun (WGS) entry which is preliminary data.</text>
</comment>
<evidence type="ECO:0000313" key="3">
    <source>
        <dbReference type="Proteomes" id="UP001172159"/>
    </source>
</evidence>
<keyword evidence="3" id="KW-1185">Reference proteome</keyword>
<proteinExistence type="predicted"/>
<feature type="region of interest" description="Disordered" evidence="1">
    <location>
        <begin position="159"/>
        <end position="185"/>
    </location>
</feature>
<evidence type="ECO:0000256" key="1">
    <source>
        <dbReference type="SAM" id="MobiDB-lite"/>
    </source>
</evidence>
<protein>
    <submittedName>
        <fullName evidence="2">Uncharacterized protein</fullName>
    </submittedName>
</protein>
<organism evidence="2 3">
    <name type="scientific">Apiosordaria backusii</name>
    <dbReference type="NCBI Taxonomy" id="314023"/>
    <lineage>
        <taxon>Eukaryota</taxon>
        <taxon>Fungi</taxon>
        <taxon>Dikarya</taxon>
        <taxon>Ascomycota</taxon>
        <taxon>Pezizomycotina</taxon>
        <taxon>Sordariomycetes</taxon>
        <taxon>Sordariomycetidae</taxon>
        <taxon>Sordariales</taxon>
        <taxon>Lasiosphaeriaceae</taxon>
        <taxon>Apiosordaria</taxon>
    </lineage>
</organism>
<reference evidence="2" key="1">
    <citation type="submission" date="2023-06" db="EMBL/GenBank/DDBJ databases">
        <title>Genome-scale phylogeny and comparative genomics of the fungal order Sordariales.</title>
        <authorList>
            <consortium name="Lawrence Berkeley National Laboratory"/>
            <person name="Hensen N."/>
            <person name="Bonometti L."/>
            <person name="Westerberg I."/>
            <person name="Brannstrom I.O."/>
            <person name="Guillou S."/>
            <person name="Cros-Aarteil S."/>
            <person name="Calhoun S."/>
            <person name="Haridas S."/>
            <person name="Kuo A."/>
            <person name="Mondo S."/>
            <person name="Pangilinan J."/>
            <person name="Riley R."/>
            <person name="Labutti K."/>
            <person name="Andreopoulos B."/>
            <person name="Lipzen A."/>
            <person name="Chen C."/>
            <person name="Yanf M."/>
            <person name="Daum C."/>
            <person name="Ng V."/>
            <person name="Clum A."/>
            <person name="Steindorff A."/>
            <person name="Ohm R."/>
            <person name="Martin F."/>
            <person name="Silar P."/>
            <person name="Natvig D."/>
            <person name="Lalanne C."/>
            <person name="Gautier V."/>
            <person name="Ament-Velasquez S.L."/>
            <person name="Kruys A."/>
            <person name="Hutchinson M.I."/>
            <person name="Powell A.J."/>
            <person name="Barry K."/>
            <person name="Miller A.N."/>
            <person name="Grigoriev I.V."/>
            <person name="Debuchy R."/>
            <person name="Gladieux P."/>
            <person name="Thoren M.H."/>
            <person name="Johannesson H."/>
        </authorList>
    </citation>
    <scope>NUCLEOTIDE SEQUENCE</scope>
    <source>
        <strain evidence="2">CBS 540.89</strain>
    </source>
</reference>
<dbReference type="EMBL" id="JAUKTV010000006">
    <property type="protein sequence ID" value="KAK0736344.1"/>
    <property type="molecule type" value="Genomic_DNA"/>
</dbReference>
<gene>
    <name evidence="2" type="ORF">B0T21DRAFT_178504</name>
</gene>
<feature type="region of interest" description="Disordered" evidence="1">
    <location>
        <begin position="57"/>
        <end position="88"/>
    </location>
</feature>
<evidence type="ECO:0000313" key="2">
    <source>
        <dbReference type="EMBL" id="KAK0736344.1"/>
    </source>
</evidence>
<name>A0AA40BLB1_9PEZI</name>
<accession>A0AA40BLB1</accession>